<dbReference type="NCBIfam" id="TIGR01730">
    <property type="entry name" value="RND_mfp"/>
    <property type="match status" value="1"/>
</dbReference>
<dbReference type="PANTHER" id="PTHR30469">
    <property type="entry name" value="MULTIDRUG RESISTANCE PROTEIN MDTA"/>
    <property type="match status" value="1"/>
</dbReference>
<name>A0ABR9XQT8_9CHLB</name>
<reference evidence="7 8" key="1">
    <citation type="journal article" date="2020" name="Microorganisms">
        <title>Simultaneous Genome Sequencing of Prosthecochloris ethylica and Desulfuromonas acetoxidans within a Syntrophic Mixture Reveals Unique Pili and Protein Interactions.</title>
        <authorList>
            <person name="Kyndt J.A."/>
            <person name="Van Beeumen J.J."/>
            <person name="Meyer T.E."/>
        </authorList>
    </citation>
    <scope>NUCLEOTIDE SEQUENCE [LARGE SCALE GENOMIC DNA]</scope>
    <source>
        <strain evidence="7 8">N3</strain>
    </source>
</reference>
<dbReference type="Gene3D" id="1.10.287.470">
    <property type="entry name" value="Helix hairpin bin"/>
    <property type="match status" value="1"/>
</dbReference>
<evidence type="ECO:0000256" key="1">
    <source>
        <dbReference type="ARBA" id="ARBA00009477"/>
    </source>
</evidence>
<proteinExistence type="inferred from homology"/>
<evidence type="ECO:0000259" key="5">
    <source>
        <dbReference type="Pfam" id="PF25973"/>
    </source>
</evidence>
<accession>A0ABR9XQT8</accession>
<dbReference type="PANTHER" id="PTHR30469:SF15">
    <property type="entry name" value="HLYD FAMILY OF SECRETION PROTEINS"/>
    <property type="match status" value="1"/>
</dbReference>
<evidence type="ECO:0000259" key="4">
    <source>
        <dbReference type="Pfam" id="PF25954"/>
    </source>
</evidence>
<dbReference type="Gene3D" id="2.40.420.20">
    <property type="match status" value="1"/>
</dbReference>
<keyword evidence="3" id="KW-0472">Membrane</keyword>
<keyword evidence="8" id="KW-1185">Reference proteome</keyword>
<dbReference type="RefSeq" id="WP_175187256.1">
    <property type="nucleotide sequence ID" value="NZ_JABVZQ010000006.1"/>
</dbReference>
<dbReference type="InterPro" id="IPR058792">
    <property type="entry name" value="Beta-barrel_RND_2"/>
</dbReference>
<dbReference type="InterPro" id="IPR006143">
    <property type="entry name" value="RND_pump_MFP"/>
</dbReference>
<evidence type="ECO:0000259" key="6">
    <source>
        <dbReference type="Pfam" id="PF25989"/>
    </source>
</evidence>
<feature type="domain" description="YknX-like C-terminal permuted SH3-like" evidence="6">
    <location>
        <begin position="287"/>
        <end position="351"/>
    </location>
</feature>
<feature type="domain" description="CzcB-like barrel-sandwich hybrid" evidence="5">
    <location>
        <begin position="62"/>
        <end position="201"/>
    </location>
</feature>
<evidence type="ECO:0000313" key="7">
    <source>
        <dbReference type="EMBL" id="MBF0636175.1"/>
    </source>
</evidence>
<evidence type="ECO:0000256" key="3">
    <source>
        <dbReference type="SAM" id="Phobius"/>
    </source>
</evidence>
<organism evidence="7 8">
    <name type="scientific">Prosthecochloris ethylica</name>
    <dbReference type="NCBI Taxonomy" id="2743976"/>
    <lineage>
        <taxon>Bacteria</taxon>
        <taxon>Pseudomonadati</taxon>
        <taxon>Chlorobiota</taxon>
        <taxon>Chlorobiia</taxon>
        <taxon>Chlorobiales</taxon>
        <taxon>Chlorobiaceae</taxon>
        <taxon>Prosthecochloris</taxon>
    </lineage>
</organism>
<keyword evidence="2" id="KW-0175">Coiled coil</keyword>
<dbReference type="Gene3D" id="2.40.30.170">
    <property type="match status" value="1"/>
</dbReference>
<dbReference type="Pfam" id="PF25989">
    <property type="entry name" value="YknX_C"/>
    <property type="match status" value="1"/>
</dbReference>
<comment type="similarity">
    <text evidence="1">Belongs to the membrane fusion protein (MFP) (TC 8.A.1) family.</text>
</comment>
<evidence type="ECO:0000256" key="2">
    <source>
        <dbReference type="SAM" id="Coils"/>
    </source>
</evidence>
<protein>
    <submittedName>
        <fullName evidence="7">Efflux RND transporter periplasmic adaptor subunit</fullName>
    </submittedName>
</protein>
<feature type="transmembrane region" description="Helical" evidence="3">
    <location>
        <begin position="7"/>
        <end position="27"/>
    </location>
</feature>
<dbReference type="InterPro" id="IPR058637">
    <property type="entry name" value="YknX-like_C"/>
</dbReference>
<dbReference type="SUPFAM" id="SSF111369">
    <property type="entry name" value="HlyD-like secretion proteins"/>
    <property type="match status" value="1"/>
</dbReference>
<dbReference type="Gene3D" id="2.40.50.100">
    <property type="match status" value="1"/>
</dbReference>
<dbReference type="InterPro" id="IPR058647">
    <property type="entry name" value="BSH_CzcB-like"/>
</dbReference>
<feature type="coiled-coil region" evidence="2">
    <location>
        <begin position="145"/>
        <end position="172"/>
    </location>
</feature>
<evidence type="ECO:0000313" key="8">
    <source>
        <dbReference type="Proteomes" id="UP000619838"/>
    </source>
</evidence>
<sequence length="356" mass="39205">MKTVKKLLPKYTIALGVIFAVTVIVLMTRGNIVQVDVLEVEKMQLVQAVYATGFVDADTRADLRAEVSGTVGEVRFREGDQVRAGEVIAVFDEQQPELAVQEAQAVVDRQRSLVRERRTALERYRSLIAAGAVSRQEYDDTQYSYEQAVGQLEQVEAQYRRRRDDLAKLQITAPVDGVLIELDMTRGDYITANTLVAKVVDPSCYVINAEIDELDVPKIEKGQKATVAFDALPEQRFAATVDRLVPQTDRITKTSGVYLGFDEPVGGVQAGMTATANIIYHTREGALLVPRASVVSDNGGQYVWKIVQGRLGKQPITVGSADLTHVEVTDGLAEGDLVVATPEERFREGMDADFEL</sequence>
<dbReference type="Proteomes" id="UP000619838">
    <property type="component" value="Unassembled WGS sequence"/>
</dbReference>
<dbReference type="EMBL" id="JADGII010000003">
    <property type="protein sequence ID" value="MBF0636175.1"/>
    <property type="molecule type" value="Genomic_DNA"/>
</dbReference>
<comment type="caution">
    <text evidence="7">The sequence shown here is derived from an EMBL/GenBank/DDBJ whole genome shotgun (WGS) entry which is preliminary data.</text>
</comment>
<dbReference type="Pfam" id="PF25973">
    <property type="entry name" value="BSH_CzcB"/>
    <property type="match status" value="1"/>
</dbReference>
<keyword evidence="3" id="KW-0812">Transmembrane</keyword>
<gene>
    <name evidence="7" type="ORF">INT08_03120</name>
</gene>
<keyword evidence="3" id="KW-1133">Transmembrane helix</keyword>
<feature type="domain" description="CusB-like beta-barrel" evidence="4">
    <location>
        <begin position="207"/>
        <end position="278"/>
    </location>
</feature>
<dbReference type="Pfam" id="PF25954">
    <property type="entry name" value="Beta-barrel_RND_2"/>
    <property type="match status" value="1"/>
</dbReference>